<keyword evidence="1" id="KW-0238">DNA-binding</keyword>
<accession>A0ABV9DH87</accession>
<evidence type="ECO:0000259" key="2">
    <source>
        <dbReference type="PROSITE" id="PS50943"/>
    </source>
</evidence>
<dbReference type="InterPro" id="IPR010982">
    <property type="entry name" value="Lambda_DNA-bd_dom_sf"/>
</dbReference>
<evidence type="ECO:0000313" key="3">
    <source>
        <dbReference type="EMBL" id="MFC4558196.1"/>
    </source>
</evidence>
<reference evidence="4" key="1">
    <citation type="journal article" date="2019" name="Int. J. Syst. Evol. Microbiol.">
        <title>The Global Catalogue of Microorganisms (GCM) 10K type strain sequencing project: providing services to taxonomists for standard genome sequencing and annotation.</title>
        <authorList>
            <consortium name="The Broad Institute Genomics Platform"/>
            <consortium name="The Broad Institute Genome Sequencing Center for Infectious Disease"/>
            <person name="Wu L."/>
            <person name="Ma J."/>
        </authorList>
    </citation>
    <scope>NUCLEOTIDE SEQUENCE [LARGE SCALE GENOMIC DNA]</scope>
    <source>
        <strain evidence="4">CGMCC 4.7426</strain>
    </source>
</reference>
<dbReference type="SMART" id="SM00530">
    <property type="entry name" value="HTH_XRE"/>
    <property type="match status" value="1"/>
</dbReference>
<gene>
    <name evidence="3" type="ORF">ACFO3D_08220</name>
</gene>
<dbReference type="PROSITE" id="PS50943">
    <property type="entry name" value="HTH_CROC1"/>
    <property type="match status" value="1"/>
</dbReference>
<proteinExistence type="predicted"/>
<dbReference type="RefSeq" id="WP_390294663.1">
    <property type="nucleotide sequence ID" value="NZ_JBHSFU010000004.1"/>
</dbReference>
<dbReference type="SUPFAM" id="SSF47413">
    <property type="entry name" value="lambda repressor-like DNA-binding domains"/>
    <property type="match status" value="1"/>
</dbReference>
<dbReference type="PANTHER" id="PTHR46558:SF11">
    <property type="entry name" value="HTH-TYPE TRANSCRIPTIONAL REGULATOR XRE"/>
    <property type="match status" value="1"/>
</dbReference>
<dbReference type="Gene3D" id="1.10.260.40">
    <property type="entry name" value="lambda repressor-like DNA-binding domains"/>
    <property type="match status" value="1"/>
</dbReference>
<sequence>MLNTRLVGSYISKLRKDRDMTQVQLAEKLNVSHQAVSKWERGDSLPDTGILIEMATLFDTSIDTLLNGGQKTTSHNVGTFITKVHEDKPEEASDLVNNSDTDLESVVAIAPLMKASALGKVTERISSNNFSMDHIVQLAPFIGEEQLEDLVNRIDDAAASWETVTRIAPFLGHETLIGFVDKTVDGHPDMKQLVEVAPFLGNKVDDLVAQMKPEDISWTEFSMLAPFVSKEQLIRLVEESLKEDPDLEKIVQIAPFLGDYTDTLIKRASEDQVNFNSIVMLAPFASQAVLDELMEKAILEDVSNREISQIAPFISSDKLEEMIMKADLEQRDPGMLTQLAPFLKNDSLGKIFTGLLGKSK</sequence>
<dbReference type="InterPro" id="IPR001387">
    <property type="entry name" value="Cro/C1-type_HTH"/>
</dbReference>
<feature type="domain" description="HTH cro/C1-type" evidence="2">
    <location>
        <begin position="11"/>
        <end position="65"/>
    </location>
</feature>
<dbReference type="CDD" id="cd00093">
    <property type="entry name" value="HTH_XRE"/>
    <property type="match status" value="1"/>
</dbReference>
<organism evidence="3 4">
    <name type="scientific">Virgibacillus kekensis</name>
    <dbReference type="NCBI Taxonomy" id="202261"/>
    <lineage>
        <taxon>Bacteria</taxon>
        <taxon>Bacillati</taxon>
        <taxon>Bacillota</taxon>
        <taxon>Bacilli</taxon>
        <taxon>Bacillales</taxon>
        <taxon>Bacillaceae</taxon>
        <taxon>Virgibacillus</taxon>
    </lineage>
</organism>
<keyword evidence="4" id="KW-1185">Reference proteome</keyword>
<comment type="caution">
    <text evidence="3">The sequence shown here is derived from an EMBL/GenBank/DDBJ whole genome shotgun (WGS) entry which is preliminary data.</text>
</comment>
<evidence type="ECO:0000256" key="1">
    <source>
        <dbReference type="ARBA" id="ARBA00023125"/>
    </source>
</evidence>
<name>A0ABV9DH87_9BACI</name>
<evidence type="ECO:0000313" key="4">
    <source>
        <dbReference type="Proteomes" id="UP001595989"/>
    </source>
</evidence>
<protein>
    <submittedName>
        <fullName evidence="3">Helix-turn-helix domain-containing protein</fullName>
    </submittedName>
</protein>
<dbReference type="PANTHER" id="PTHR46558">
    <property type="entry name" value="TRACRIPTIONAL REGULATORY PROTEIN-RELATED-RELATED"/>
    <property type="match status" value="1"/>
</dbReference>
<dbReference type="Proteomes" id="UP001595989">
    <property type="component" value="Unassembled WGS sequence"/>
</dbReference>
<dbReference type="Pfam" id="PF01381">
    <property type="entry name" value="HTH_3"/>
    <property type="match status" value="1"/>
</dbReference>
<dbReference type="EMBL" id="JBHSFU010000004">
    <property type="protein sequence ID" value="MFC4558196.1"/>
    <property type="molecule type" value="Genomic_DNA"/>
</dbReference>